<dbReference type="InterPro" id="IPR058663">
    <property type="entry name" value="PucR-like_N"/>
</dbReference>
<dbReference type="Proteomes" id="UP001569904">
    <property type="component" value="Unassembled WGS sequence"/>
</dbReference>
<dbReference type="PANTHER" id="PTHR33744">
    <property type="entry name" value="CARBOHYDRATE DIACID REGULATOR"/>
    <property type="match status" value="1"/>
</dbReference>
<evidence type="ECO:0000259" key="1">
    <source>
        <dbReference type="Pfam" id="PF13556"/>
    </source>
</evidence>
<dbReference type="PANTHER" id="PTHR33744:SF1">
    <property type="entry name" value="DNA-BINDING TRANSCRIPTIONAL ACTIVATOR ADER"/>
    <property type="match status" value="1"/>
</dbReference>
<sequence length="403" mass="43857">MTRALVGGGGRPGALPPQVIAILSAELPSLAEEILEEVQRSVPEYARQEGRQEGMPEPAAYRITVEQAMAAFVDQVSGGGDGYERRDELCRVLGRSEAYQGRTLDALQAAYRVGVQVAWRRVASVARERRLPAEVMTRLAEALFAYIDELASLSVEGYLEVRSLADELPGDHRRLLRMVLGPGAASGALAESAASVGWAVPDRVTMVAIPAGARCVREALDGDVLVNLADTEPHLLLPGGYGPDRAAMLNRALPERRSAVGLTVPLGEAADSLRWARRALGLVEAGLLADGGPTLCERHLLELWLLSDGPLLDQLARRELAVLAGMPRTRRIRMTETLGAWLEAQGNAVEAARRLRLHPQTVRYRMRQISATFDRQLADPAARFVLDAVLRAHRMRERGASLK</sequence>
<name>A0ABV4R8W3_9ACTN</name>
<dbReference type="Pfam" id="PF25906">
    <property type="entry name" value="PucR-like_N"/>
    <property type="match status" value="1"/>
</dbReference>
<feature type="domain" description="PucR-like N-terminal" evidence="2">
    <location>
        <begin position="14"/>
        <end position="180"/>
    </location>
</feature>
<evidence type="ECO:0000313" key="4">
    <source>
        <dbReference type="Proteomes" id="UP001569904"/>
    </source>
</evidence>
<reference evidence="3 4" key="1">
    <citation type="submission" date="2023-11" db="EMBL/GenBank/DDBJ databases">
        <title>Actinomadura monticuli sp. nov., isolated from volcanic ash.</title>
        <authorList>
            <person name="Lee S.D."/>
            <person name="Yang H."/>
            <person name="Kim I.S."/>
        </authorList>
    </citation>
    <scope>NUCLEOTIDE SEQUENCE [LARGE SCALE GENOMIC DNA]</scope>
    <source>
        <strain evidence="3 4">DSM 45346</strain>
    </source>
</reference>
<evidence type="ECO:0000259" key="2">
    <source>
        <dbReference type="Pfam" id="PF25906"/>
    </source>
</evidence>
<protein>
    <submittedName>
        <fullName evidence="3">Helix-turn-helix domain-containing protein</fullName>
    </submittedName>
</protein>
<feature type="domain" description="PucR C-terminal helix-turn-helix" evidence="1">
    <location>
        <begin position="335"/>
        <end position="392"/>
    </location>
</feature>
<dbReference type="EMBL" id="JAXCEH010000049">
    <property type="protein sequence ID" value="MFA1559337.1"/>
    <property type="molecule type" value="Genomic_DNA"/>
</dbReference>
<dbReference type="Pfam" id="PF13556">
    <property type="entry name" value="HTH_30"/>
    <property type="match status" value="1"/>
</dbReference>
<evidence type="ECO:0000313" key="3">
    <source>
        <dbReference type="EMBL" id="MFA1559337.1"/>
    </source>
</evidence>
<gene>
    <name evidence="3" type="ORF">SM436_37080</name>
</gene>
<dbReference type="InterPro" id="IPR042070">
    <property type="entry name" value="PucR_C-HTH_sf"/>
</dbReference>
<organism evidence="3 4">
    <name type="scientific">Actinomadura chokoriensis</name>
    <dbReference type="NCBI Taxonomy" id="454156"/>
    <lineage>
        <taxon>Bacteria</taxon>
        <taxon>Bacillati</taxon>
        <taxon>Actinomycetota</taxon>
        <taxon>Actinomycetes</taxon>
        <taxon>Streptosporangiales</taxon>
        <taxon>Thermomonosporaceae</taxon>
        <taxon>Actinomadura</taxon>
    </lineage>
</organism>
<dbReference type="InterPro" id="IPR025736">
    <property type="entry name" value="PucR_C-HTH_dom"/>
</dbReference>
<dbReference type="InterPro" id="IPR051448">
    <property type="entry name" value="CdaR-like_regulators"/>
</dbReference>
<keyword evidence="4" id="KW-1185">Reference proteome</keyword>
<accession>A0ABV4R8W3</accession>
<proteinExistence type="predicted"/>
<comment type="caution">
    <text evidence="3">The sequence shown here is derived from an EMBL/GenBank/DDBJ whole genome shotgun (WGS) entry which is preliminary data.</text>
</comment>
<dbReference type="RefSeq" id="WP_371946353.1">
    <property type="nucleotide sequence ID" value="NZ_JAXCEH010000049.1"/>
</dbReference>
<dbReference type="Gene3D" id="1.10.10.2840">
    <property type="entry name" value="PucR C-terminal helix-turn-helix domain"/>
    <property type="match status" value="1"/>
</dbReference>